<protein>
    <submittedName>
        <fullName evidence="1">Uncharacterized protein</fullName>
    </submittedName>
</protein>
<name>A0A0N0BES4_9HYME</name>
<gene>
    <name evidence="1" type="ORF">WN51_00909</name>
</gene>
<organism evidence="1 2">
    <name type="scientific">Melipona quadrifasciata</name>
    <dbReference type="NCBI Taxonomy" id="166423"/>
    <lineage>
        <taxon>Eukaryota</taxon>
        <taxon>Metazoa</taxon>
        <taxon>Ecdysozoa</taxon>
        <taxon>Arthropoda</taxon>
        <taxon>Hexapoda</taxon>
        <taxon>Insecta</taxon>
        <taxon>Pterygota</taxon>
        <taxon>Neoptera</taxon>
        <taxon>Endopterygota</taxon>
        <taxon>Hymenoptera</taxon>
        <taxon>Apocrita</taxon>
        <taxon>Aculeata</taxon>
        <taxon>Apoidea</taxon>
        <taxon>Anthophila</taxon>
        <taxon>Apidae</taxon>
        <taxon>Melipona</taxon>
    </lineage>
</organism>
<sequence>MEAFRSKLKPNGLFKIIIESSHNVINMCGELLAIIVRCGFRALRKYEPDDRVGESFFELQHRTVPATLFALDA</sequence>
<proteinExistence type="predicted"/>
<accession>A0A0N0BES4</accession>
<dbReference type="EMBL" id="KQ435824">
    <property type="protein sequence ID" value="KOX72048.1"/>
    <property type="molecule type" value="Genomic_DNA"/>
</dbReference>
<reference evidence="1 2" key="1">
    <citation type="submission" date="2015-07" db="EMBL/GenBank/DDBJ databases">
        <title>The genome of Melipona quadrifasciata.</title>
        <authorList>
            <person name="Pan H."/>
            <person name="Kapheim K."/>
        </authorList>
    </citation>
    <scope>NUCLEOTIDE SEQUENCE [LARGE SCALE GENOMIC DNA]</scope>
    <source>
        <strain evidence="1">0111107301</strain>
        <tissue evidence="1">Whole body</tissue>
    </source>
</reference>
<keyword evidence="2" id="KW-1185">Reference proteome</keyword>
<dbReference type="Proteomes" id="UP000053105">
    <property type="component" value="Unassembled WGS sequence"/>
</dbReference>
<evidence type="ECO:0000313" key="2">
    <source>
        <dbReference type="Proteomes" id="UP000053105"/>
    </source>
</evidence>
<evidence type="ECO:0000313" key="1">
    <source>
        <dbReference type="EMBL" id="KOX72048.1"/>
    </source>
</evidence>
<dbReference type="AlphaFoldDB" id="A0A0N0BES4"/>